<comment type="caution">
    <text evidence="9">The sequence shown here is derived from an EMBL/GenBank/DDBJ whole genome shotgun (WGS) entry which is preliminary data.</text>
</comment>
<dbReference type="GO" id="GO:0000976">
    <property type="term" value="F:transcription cis-regulatory region binding"/>
    <property type="evidence" value="ECO:0007669"/>
    <property type="project" value="TreeGrafter"/>
</dbReference>
<keyword evidence="4" id="KW-0238">DNA-binding</keyword>
<protein>
    <recommendedName>
        <fullName evidence="11">Diguanylate cyclase response regulator</fullName>
    </recommendedName>
</protein>
<dbReference type="PANTHER" id="PTHR48111:SF21">
    <property type="entry name" value="DNA-BINDING DUAL MASTER TRANSCRIPTIONAL REGULATOR RPAA"/>
    <property type="match status" value="1"/>
</dbReference>
<dbReference type="InterPro" id="IPR043128">
    <property type="entry name" value="Rev_trsase/Diguanyl_cyclase"/>
</dbReference>
<keyword evidence="5" id="KW-0804">Transcription</keyword>
<evidence type="ECO:0000256" key="2">
    <source>
        <dbReference type="ARBA" id="ARBA00023012"/>
    </source>
</evidence>
<dbReference type="PROSITE" id="PS50110">
    <property type="entry name" value="RESPONSE_REGULATORY"/>
    <property type="match status" value="1"/>
</dbReference>
<dbReference type="SMART" id="SM00267">
    <property type="entry name" value="GGDEF"/>
    <property type="match status" value="1"/>
</dbReference>
<evidence type="ECO:0008006" key="11">
    <source>
        <dbReference type="Google" id="ProtNLM"/>
    </source>
</evidence>
<dbReference type="Gene3D" id="3.40.50.2300">
    <property type="match status" value="1"/>
</dbReference>
<evidence type="ECO:0000313" key="9">
    <source>
        <dbReference type="EMBL" id="OGF97965.1"/>
    </source>
</evidence>
<evidence type="ECO:0000256" key="1">
    <source>
        <dbReference type="ARBA" id="ARBA00022553"/>
    </source>
</evidence>
<dbReference type="PANTHER" id="PTHR48111">
    <property type="entry name" value="REGULATOR OF RPOS"/>
    <property type="match status" value="1"/>
</dbReference>
<feature type="domain" description="GGDEF" evidence="8">
    <location>
        <begin position="158"/>
        <end position="312"/>
    </location>
</feature>
<feature type="modified residue" description="4-aspartylphosphate" evidence="6">
    <location>
        <position position="58"/>
    </location>
</feature>
<keyword evidence="1 6" id="KW-0597">Phosphoprotein</keyword>
<evidence type="ECO:0000259" key="8">
    <source>
        <dbReference type="PROSITE" id="PS50887"/>
    </source>
</evidence>
<evidence type="ECO:0000256" key="6">
    <source>
        <dbReference type="PROSITE-ProRule" id="PRU00169"/>
    </source>
</evidence>
<dbReference type="EMBL" id="MFIW01000030">
    <property type="protein sequence ID" value="OGF97965.1"/>
    <property type="molecule type" value="Genomic_DNA"/>
</dbReference>
<dbReference type="SUPFAM" id="SSF55073">
    <property type="entry name" value="Nucleotide cyclase"/>
    <property type="match status" value="1"/>
</dbReference>
<dbReference type="SUPFAM" id="SSF52172">
    <property type="entry name" value="CheY-like"/>
    <property type="match status" value="1"/>
</dbReference>
<dbReference type="FunFam" id="3.40.50.2300:FF:000001">
    <property type="entry name" value="DNA-binding response regulator PhoB"/>
    <property type="match status" value="1"/>
</dbReference>
<dbReference type="InterPro" id="IPR011006">
    <property type="entry name" value="CheY-like_superfamily"/>
</dbReference>
<dbReference type="AlphaFoldDB" id="A0A1F5YCN8"/>
<accession>A0A1F5YCN8</accession>
<dbReference type="GO" id="GO:0006355">
    <property type="term" value="P:regulation of DNA-templated transcription"/>
    <property type="evidence" value="ECO:0007669"/>
    <property type="project" value="TreeGrafter"/>
</dbReference>
<evidence type="ECO:0000313" key="10">
    <source>
        <dbReference type="Proteomes" id="UP000179034"/>
    </source>
</evidence>
<sequence>MSGNGGKKRVLIVDDEKNFVKLLRFNLEERGFDCDEAYDGKSALAQAIQTRPDLILLDLLLPEMTGVEVCSQLKKNFLTSQIPVIMITVKSDYHDKIVAFEEGVDDFISKPFQIEEFGARINMILRRMEKSLSSNPLTRLPGNISINREIDRLIKENAKFALAYLDLDNFKPFNDHYGYARGDEIIRKVAEIILAAIEEEGGKNDFVGHIGGDDFVFITDPGQAKKICEGVIRRFNETIPEFYDKEDRKRTYIEHPDRRGNIVKHPMLSVSIGVVTNLHRKIKSHVHAAEVATEMKNFSKTFSGSSFKIDKRKI</sequence>
<name>A0A1F5YCN8_9BACT</name>
<evidence type="ECO:0000256" key="3">
    <source>
        <dbReference type="ARBA" id="ARBA00023015"/>
    </source>
</evidence>
<evidence type="ECO:0000259" key="7">
    <source>
        <dbReference type="PROSITE" id="PS50110"/>
    </source>
</evidence>
<dbReference type="NCBIfam" id="TIGR00254">
    <property type="entry name" value="GGDEF"/>
    <property type="match status" value="1"/>
</dbReference>
<proteinExistence type="predicted"/>
<dbReference type="SMART" id="SM00448">
    <property type="entry name" value="REC"/>
    <property type="match status" value="1"/>
</dbReference>
<dbReference type="GO" id="GO:0005829">
    <property type="term" value="C:cytosol"/>
    <property type="evidence" value="ECO:0007669"/>
    <property type="project" value="TreeGrafter"/>
</dbReference>
<dbReference type="Pfam" id="PF00990">
    <property type="entry name" value="GGDEF"/>
    <property type="match status" value="1"/>
</dbReference>
<feature type="domain" description="Response regulatory" evidence="7">
    <location>
        <begin position="9"/>
        <end position="125"/>
    </location>
</feature>
<keyword evidence="2" id="KW-0902">Two-component regulatory system</keyword>
<gene>
    <name evidence="9" type="ORF">A2Z06_03190</name>
</gene>
<dbReference type="InterPro" id="IPR001789">
    <property type="entry name" value="Sig_transdc_resp-reg_receiver"/>
</dbReference>
<evidence type="ECO:0000256" key="5">
    <source>
        <dbReference type="ARBA" id="ARBA00023163"/>
    </source>
</evidence>
<reference evidence="9 10" key="1">
    <citation type="journal article" date="2016" name="Nat. Commun.">
        <title>Thousands of microbial genomes shed light on interconnected biogeochemical processes in an aquifer system.</title>
        <authorList>
            <person name="Anantharaman K."/>
            <person name="Brown C.T."/>
            <person name="Hug L.A."/>
            <person name="Sharon I."/>
            <person name="Castelle C.J."/>
            <person name="Probst A.J."/>
            <person name="Thomas B.C."/>
            <person name="Singh A."/>
            <person name="Wilkins M.J."/>
            <person name="Karaoz U."/>
            <person name="Brodie E.L."/>
            <person name="Williams K.H."/>
            <person name="Hubbard S.S."/>
            <person name="Banfield J.F."/>
        </authorList>
    </citation>
    <scope>NUCLEOTIDE SEQUENCE [LARGE SCALE GENOMIC DNA]</scope>
</reference>
<dbReference type="PROSITE" id="PS50887">
    <property type="entry name" value="GGDEF"/>
    <property type="match status" value="1"/>
</dbReference>
<evidence type="ECO:0000256" key="4">
    <source>
        <dbReference type="ARBA" id="ARBA00023125"/>
    </source>
</evidence>
<dbReference type="InterPro" id="IPR000160">
    <property type="entry name" value="GGDEF_dom"/>
</dbReference>
<dbReference type="CDD" id="cd01949">
    <property type="entry name" value="GGDEF"/>
    <property type="match status" value="1"/>
</dbReference>
<dbReference type="Gene3D" id="3.30.70.270">
    <property type="match status" value="1"/>
</dbReference>
<dbReference type="Proteomes" id="UP000179034">
    <property type="component" value="Unassembled WGS sequence"/>
</dbReference>
<dbReference type="InterPro" id="IPR029787">
    <property type="entry name" value="Nucleotide_cyclase"/>
</dbReference>
<dbReference type="GO" id="GO:0032993">
    <property type="term" value="C:protein-DNA complex"/>
    <property type="evidence" value="ECO:0007669"/>
    <property type="project" value="TreeGrafter"/>
</dbReference>
<dbReference type="InterPro" id="IPR039420">
    <property type="entry name" value="WalR-like"/>
</dbReference>
<organism evidence="9 10">
    <name type="scientific">Candidatus Glassbacteria bacterium RBG_16_58_8</name>
    <dbReference type="NCBI Taxonomy" id="1817866"/>
    <lineage>
        <taxon>Bacteria</taxon>
        <taxon>Candidatus Glassiibacteriota</taxon>
    </lineage>
</organism>
<dbReference type="Pfam" id="PF00072">
    <property type="entry name" value="Response_reg"/>
    <property type="match status" value="1"/>
</dbReference>
<dbReference type="GO" id="GO:0000156">
    <property type="term" value="F:phosphorelay response regulator activity"/>
    <property type="evidence" value="ECO:0007669"/>
    <property type="project" value="TreeGrafter"/>
</dbReference>
<keyword evidence="3" id="KW-0805">Transcription regulation</keyword>